<gene>
    <name evidence="1" type="ORF">TNIN_141613</name>
</gene>
<dbReference type="AlphaFoldDB" id="A0A8X6Y7V0"/>
<evidence type="ECO:0000313" key="2">
    <source>
        <dbReference type="Proteomes" id="UP000886998"/>
    </source>
</evidence>
<dbReference type="Proteomes" id="UP000886998">
    <property type="component" value="Unassembled WGS sequence"/>
</dbReference>
<dbReference type="OrthoDB" id="6456666at2759"/>
<keyword evidence="2" id="KW-1185">Reference proteome</keyword>
<name>A0A8X6Y7V0_9ARAC</name>
<protein>
    <submittedName>
        <fullName evidence="1">Uncharacterized protein</fullName>
    </submittedName>
</protein>
<comment type="caution">
    <text evidence="1">The sequence shown here is derived from an EMBL/GenBank/DDBJ whole genome shotgun (WGS) entry which is preliminary data.</text>
</comment>
<evidence type="ECO:0000313" key="1">
    <source>
        <dbReference type="EMBL" id="GFY66211.1"/>
    </source>
</evidence>
<organism evidence="1 2">
    <name type="scientific">Trichonephila inaurata madagascariensis</name>
    <dbReference type="NCBI Taxonomy" id="2747483"/>
    <lineage>
        <taxon>Eukaryota</taxon>
        <taxon>Metazoa</taxon>
        <taxon>Ecdysozoa</taxon>
        <taxon>Arthropoda</taxon>
        <taxon>Chelicerata</taxon>
        <taxon>Arachnida</taxon>
        <taxon>Araneae</taxon>
        <taxon>Araneomorphae</taxon>
        <taxon>Entelegynae</taxon>
        <taxon>Araneoidea</taxon>
        <taxon>Nephilidae</taxon>
        <taxon>Trichonephila</taxon>
        <taxon>Trichonephila inaurata</taxon>
    </lineage>
</organism>
<accession>A0A8X6Y7V0</accession>
<reference evidence="1" key="1">
    <citation type="submission" date="2020-08" db="EMBL/GenBank/DDBJ databases">
        <title>Multicomponent nature underlies the extraordinary mechanical properties of spider dragline silk.</title>
        <authorList>
            <person name="Kono N."/>
            <person name="Nakamura H."/>
            <person name="Mori M."/>
            <person name="Yoshida Y."/>
            <person name="Ohtoshi R."/>
            <person name="Malay A.D."/>
            <person name="Moran D.A.P."/>
            <person name="Tomita M."/>
            <person name="Numata K."/>
            <person name="Arakawa K."/>
        </authorList>
    </citation>
    <scope>NUCLEOTIDE SEQUENCE</scope>
</reference>
<proteinExistence type="predicted"/>
<sequence length="316" mass="36083">MVHHLFALPSTSNSTFGRVNYQSPLIRCPTRSPTTPSQYACKRNIVFYHKVVEAVIAILSGTAPCLIVENPTQQLRKGALDLVSYIVAKRLKLLQPDLLQRFFNVLICLYDEDNEDNFLLGLKIILDVFKSESLPEVLMGLCQRLLLVFKYKVTDVNIRESRTSYASVKLRHRWKGKKMVTLLPVASESLCVIAEAPELILLTLPLWSTGSFYFGIVNDMSNVFLKIINFLPDEESRAGVANLYGSTCTHNFNLDTFTIILKMQINILHLLAHIYRIHLSLEENCRTEEFAIHFFSGLIHLLKNCPANSEFLREKY</sequence>
<dbReference type="EMBL" id="BMAV01015904">
    <property type="protein sequence ID" value="GFY66211.1"/>
    <property type="molecule type" value="Genomic_DNA"/>
</dbReference>